<accession>A0A2X4TNW2</accession>
<sequence>MEDTPSRVSAHDHRYEDERQGRVVSLITHGTATDKRGRPFRRRKALPAAIAAAVLAAATIVVWSSVFSSVEPVTTTVACNPPSLDASGPDGARPAPLGDVVDRSTLLDIEPAPLAATRVRVFNANGERGQATHVAAQLSDYGFASAPDVQAGNDPVYLDQNMQCQGQIRFGESGKAAAGAVWLLAPCAELVQDSREDDTVDFALGTYFKDLSPSADAEEVLRTLREVPAGEGSAPLDIDLLTAARDARC</sequence>
<dbReference type="AlphaFoldDB" id="A0A2X4TNW2"/>
<dbReference type="EMBL" id="LS483468">
    <property type="protein sequence ID" value="SQI29096.1"/>
    <property type="molecule type" value="Genomic_DNA"/>
</dbReference>
<dbReference type="NCBIfam" id="NF035953">
    <property type="entry name" value="integrity_Cei"/>
    <property type="match status" value="1"/>
</dbReference>
<evidence type="ECO:0000313" key="4">
    <source>
        <dbReference type="Proteomes" id="UP000249091"/>
    </source>
</evidence>
<feature type="domain" description="LytR/CpsA/Psr regulator C-terminal" evidence="2">
    <location>
        <begin position="117"/>
        <end position="208"/>
    </location>
</feature>
<dbReference type="STRING" id="1219011.GCA_001895045_00516"/>
<dbReference type="KEGG" id="rcr:NCTC10994_00796"/>
<reference evidence="3 4" key="1">
    <citation type="submission" date="2018-06" db="EMBL/GenBank/DDBJ databases">
        <authorList>
            <consortium name="Pathogen Informatics"/>
            <person name="Doyle S."/>
        </authorList>
    </citation>
    <scope>NUCLEOTIDE SEQUENCE [LARGE SCALE GENOMIC DNA]</scope>
    <source>
        <strain evidence="3 4">NCTC10994</strain>
    </source>
</reference>
<feature type="transmembrane region" description="Helical" evidence="1">
    <location>
        <begin position="45"/>
        <end position="66"/>
    </location>
</feature>
<dbReference type="InterPro" id="IPR027381">
    <property type="entry name" value="LytR/CpsA/Psr_C"/>
</dbReference>
<keyword evidence="1" id="KW-1133">Transmembrane helix</keyword>
<keyword evidence="1" id="KW-0812">Transmembrane</keyword>
<dbReference type="Pfam" id="PF13399">
    <property type="entry name" value="LytR_C"/>
    <property type="match status" value="1"/>
</dbReference>
<name>A0A2X4TNW2_9NOCA</name>
<keyword evidence="4" id="KW-1185">Reference proteome</keyword>
<gene>
    <name evidence="3" type="ORF">NCTC10994_00796</name>
</gene>
<organism evidence="3 4">
    <name type="scientific">Rhodococcus coprophilus</name>
    <dbReference type="NCBI Taxonomy" id="38310"/>
    <lineage>
        <taxon>Bacteria</taxon>
        <taxon>Bacillati</taxon>
        <taxon>Actinomycetota</taxon>
        <taxon>Actinomycetes</taxon>
        <taxon>Mycobacteriales</taxon>
        <taxon>Nocardiaceae</taxon>
        <taxon>Rhodococcus</taxon>
    </lineage>
</organism>
<proteinExistence type="predicted"/>
<protein>
    <submittedName>
        <fullName evidence="3">Secreted alanine rich protein</fullName>
    </submittedName>
</protein>
<keyword evidence="1" id="KW-0472">Membrane</keyword>
<evidence type="ECO:0000259" key="2">
    <source>
        <dbReference type="Pfam" id="PF13399"/>
    </source>
</evidence>
<evidence type="ECO:0000313" key="3">
    <source>
        <dbReference type="EMBL" id="SQI29096.1"/>
    </source>
</evidence>
<dbReference type="Proteomes" id="UP000249091">
    <property type="component" value="Chromosome 1"/>
</dbReference>
<evidence type="ECO:0000256" key="1">
    <source>
        <dbReference type="SAM" id="Phobius"/>
    </source>
</evidence>